<dbReference type="EC" id="2.2.1.6" evidence="6"/>
<evidence type="ECO:0000313" key="9">
    <source>
        <dbReference type="Proteomes" id="UP001174909"/>
    </source>
</evidence>
<dbReference type="NCBIfam" id="TIGR00119">
    <property type="entry name" value="acolac_sm"/>
    <property type="match status" value="1"/>
</dbReference>
<dbReference type="FunFam" id="3.30.70.260:FF:000001">
    <property type="entry name" value="Acetolactate synthase, small subunit"/>
    <property type="match status" value="1"/>
</dbReference>
<evidence type="ECO:0000256" key="3">
    <source>
        <dbReference type="ARBA" id="ARBA00006341"/>
    </source>
</evidence>
<dbReference type="EMBL" id="CASHTH010000409">
    <property type="protein sequence ID" value="CAI8000627.1"/>
    <property type="molecule type" value="Genomic_DNA"/>
</dbReference>
<keyword evidence="4 6" id="KW-0028">Amino-acid biosynthesis</keyword>
<dbReference type="InterPro" id="IPR019455">
    <property type="entry name" value="Acetolactate_synth_ssu_C"/>
</dbReference>
<accession>A0AA35R1K7</accession>
<protein>
    <recommendedName>
        <fullName evidence="6">Acetolactate synthase small subunit</fullName>
        <shortName evidence="6">AHAS</shortName>
        <shortName evidence="6">ALS</shortName>
        <ecNumber evidence="6">2.2.1.6</ecNumber>
    </recommendedName>
    <alternativeName>
        <fullName evidence="6">Acetohydroxy-acid synthase small subunit</fullName>
    </alternativeName>
</protein>
<dbReference type="Proteomes" id="UP001174909">
    <property type="component" value="Unassembled WGS sequence"/>
</dbReference>
<name>A0AA35R1K7_GEOBA</name>
<evidence type="ECO:0000256" key="5">
    <source>
        <dbReference type="ARBA" id="ARBA00023304"/>
    </source>
</evidence>
<dbReference type="Pfam" id="PF10369">
    <property type="entry name" value="ALS_ss_C"/>
    <property type="match status" value="1"/>
</dbReference>
<comment type="pathway">
    <text evidence="1 6">Amino-acid biosynthesis; L-isoleucine biosynthesis; L-isoleucine from 2-oxobutanoate: step 1/4.</text>
</comment>
<evidence type="ECO:0000256" key="6">
    <source>
        <dbReference type="RuleBase" id="RU368092"/>
    </source>
</evidence>
<comment type="caution">
    <text evidence="8">The sequence shown here is derived from an EMBL/GenBank/DDBJ whole genome shotgun (WGS) entry which is preliminary data.</text>
</comment>
<dbReference type="NCBIfam" id="NF008864">
    <property type="entry name" value="PRK11895.1"/>
    <property type="match status" value="1"/>
</dbReference>
<dbReference type="FunFam" id="3.30.70.1150:FF:000001">
    <property type="entry name" value="Acetolactate synthase small subunit"/>
    <property type="match status" value="1"/>
</dbReference>
<keyword evidence="6" id="KW-0808">Transferase</keyword>
<dbReference type="GO" id="GO:1990610">
    <property type="term" value="F:acetolactate synthase regulator activity"/>
    <property type="evidence" value="ECO:0007669"/>
    <property type="project" value="UniProtKB-UniRule"/>
</dbReference>
<dbReference type="GO" id="GO:0005829">
    <property type="term" value="C:cytosol"/>
    <property type="evidence" value="ECO:0007669"/>
    <property type="project" value="TreeGrafter"/>
</dbReference>
<dbReference type="InterPro" id="IPR039557">
    <property type="entry name" value="AHAS_ACT"/>
</dbReference>
<keyword evidence="5 6" id="KW-0100">Branched-chain amino acid biosynthesis</keyword>
<dbReference type="Gene3D" id="3.30.70.1150">
    <property type="entry name" value="ACT-like. Chain A, domain 2"/>
    <property type="match status" value="1"/>
</dbReference>
<dbReference type="InterPro" id="IPR054480">
    <property type="entry name" value="AHAS_small-like_ACT"/>
</dbReference>
<keyword evidence="9" id="KW-1185">Reference proteome</keyword>
<feature type="domain" description="ACT" evidence="7">
    <location>
        <begin position="6"/>
        <end position="80"/>
    </location>
</feature>
<dbReference type="InterPro" id="IPR027271">
    <property type="entry name" value="Acetolactate_synth/TF_NikR_C"/>
</dbReference>
<comment type="catalytic activity">
    <reaction evidence="6">
        <text>2 pyruvate + H(+) = (2S)-2-acetolactate + CO2</text>
        <dbReference type="Rhea" id="RHEA:25249"/>
        <dbReference type="ChEBI" id="CHEBI:15361"/>
        <dbReference type="ChEBI" id="CHEBI:15378"/>
        <dbReference type="ChEBI" id="CHEBI:16526"/>
        <dbReference type="ChEBI" id="CHEBI:58476"/>
        <dbReference type="EC" id="2.2.1.6"/>
    </reaction>
</comment>
<dbReference type="GO" id="GO:0009097">
    <property type="term" value="P:isoleucine biosynthetic process"/>
    <property type="evidence" value="ECO:0007669"/>
    <property type="project" value="UniProtKB-UniRule"/>
</dbReference>
<comment type="pathway">
    <text evidence="2 6">Amino-acid biosynthesis; L-valine biosynthesis; L-valine from pyruvate: step 1/4.</text>
</comment>
<reference evidence="8" key="1">
    <citation type="submission" date="2023-03" db="EMBL/GenBank/DDBJ databases">
        <authorList>
            <person name="Steffen K."/>
            <person name="Cardenas P."/>
        </authorList>
    </citation>
    <scope>NUCLEOTIDE SEQUENCE</scope>
</reference>
<comment type="similarity">
    <text evidence="3 6">Belongs to the acetolactate synthase small subunit family.</text>
</comment>
<evidence type="ECO:0000256" key="4">
    <source>
        <dbReference type="ARBA" id="ARBA00022605"/>
    </source>
</evidence>
<evidence type="ECO:0000256" key="2">
    <source>
        <dbReference type="ARBA" id="ARBA00005025"/>
    </source>
</evidence>
<dbReference type="PROSITE" id="PS51671">
    <property type="entry name" value="ACT"/>
    <property type="match status" value="1"/>
</dbReference>
<dbReference type="InterPro" id="IPR004789">
    <property type="entry name" value="Acetalactate_synth_ssu"/>
</dbReference>
<dbReference type="InterPro" id="IPR045865">
    <property type="entry name" value="ACT-like_dom_sf"/>
</dbReference>
<dbReference type="Pfam" id="PF22629">
    <property type="entry name" value="ACT_AHAS_ss"/>
    <property type="match status" value="1"/>
</dbReference>
<dbReference type="SUPFAM" id="SSF55021">
    <property type="entry name" value="ACT-like"/>
    <property type="match status" value="2"/>
</dbReference>
<proteinExistence type="inferred from homology"/>
<organism evidence="8 9">
    <name type="scientific">Geodia barretti</name>
    <name type="common">Barrett's horny sponge</name>
    <dbReference type="NCBI Taxonomy" id="519541"/>
    <lineage>
        <taxon>Eukaryota</taxon>
        <taxon>Metazoa</taxon>
        <taxon>Porifera</taxon>
        <taxon>Demospongiae</taxon>
        <taxon>Heteroscleromorpha</taxon>
        <taxon>Tetractinellida</taxon>
        <taxon>Astrophorina</taxon>
        <taxon>Geodiidae</taxon>
        <taxon>Geodia</taxon>
    </lineage>
</organism>
<comment type="function">
    <text evidence="6">Catalyzes the conversion of 2 pyruvate molecules into acetolactate in the first common step of the biosynthetic pathway of the branched-amino acids such as leucine, isoleucine, and valine.</text>
</comment>
<dbReference type="GO" id="GO:0003984">
    <property type="term" value="F:acetolactate synthase activity"/>
    <property type="evidence" value="ECO:0007669"/>
    <property type="project" value="UniProtKB-UniRule"/>
</dbReference>
<dbReference type="PANTHER" id="PTHR30239:SF0">
    <property type="entry name" value="ACETOLACTATE SYNTHASE SMALL SUBUNIT 1, CHLOROPLASTIC"/>
    <property type="match status" value="1"/>
</dbReference>
<evidence type="ECO:0000313" key="8">
    <source>
        <dbReference type="EMBL" id="CAI8000627.1"/>
    </source>
</evidence>
<gene>
    <name evidence="8" type="ORF">GBAR_LOCUS2995</name>
</gene>
<evidence type="ECO:0000259" key="7">
    <source>
        <dbReference type="PROSITE" id="PS51671"/>
    </source>
</evidence>
<dbReference type="AlphaFoldDB" id="A0AA35R1K7"/>
<dbReference type="Gene3D" id="3.30.70.260">
    <property type="match status" value="1"/>
</dbReference>
<dbReference type="GO" id="GO:0009099">
    <property type="term" value="P:L-valine biosynthetic process"/>
    <property type="evidence" value="ECO:0007669"/>
    <property type="project" value="UniProtKB-UniRule"/>
</dbReference>
<sequence>MAQKHTISALVENHFGVLCRVAGLFSSRGFNIDSLSVGETEDPSISRMTIVVGGDDSVLEQVVKQLDRVIDVIRVIDITQGAFVERELMLIKVKADTTTRAEIIQIAEVFRAHIVDVCPRSMTIEVTGKNDKIQAIIGMLSSFGIEEIARTGTVALLRDSAVQ</sequence>
<dbReference type="CDD" id="cd04878">
    <property type="entry name" value="ACT_AHAS"/>
    <property type="match status" value="1"/>
</dbReference>
<dbReference type="InterPro" id="IPR002912">
    <property type="entry name" value="ACT_dom"/>
</dbReference>
<comment type="subunit">
    <text evidence="6">Dimer of large and small chains.</text>
</comment>
<dbReference type="PANTHER" id="PTHR30239">
    <property type="entry name" value="ACETOLACTATE SYNTHASE SMALL SUBUNIT"/>
    <property type="match status" value="1"/>
</dbReference>
<evidence type="ECO:0000256" key="1">
    <source>
        <dbReference type="ARBA" id="ARBA00004974"/>
    </source>
</evidence>